<organism evidence="1 2">
    <name type="scientific">Olea europaea subsp. europaea</name>
    <dbReference type="NCBI Taxonomy" id="158383"/>
    <lineage>
        <taxon>Eukaryota</taxon>
        <taxon>Viridiplantae</taxon>
        <taxon>Streptophyta</taxon>
        <taxon>Embryophyta</taxon>
        <taxon>Tracheophyta</taxon>
        <taxon>Spermatophyta</taxon>
        <taxon>Magnoliopsida</taxon>
        <taxon>eudicotyledons</taxon>
        <taxon>Gunneridae</taxon>
        <taxon>Pentapetalae</taxon>
        <taxon>asterids</taxon>
        <taxon>lamiids</taxon>
        <taxon>Lamiales</taxon>
        <taxon>Oleaceae</taxon>
        <taxon>Oleeae</taxon>
        <taxon>Olea</taxon>
    </lineage>
</organism>
<reference evidence="1 2" key="1">
    <citation type="submission" date="2019-12" db="EMBL/GenBank/DDBJ databases">
        <authorList>
            <person name="Alioto T."/>
            <person name="Alioto T."/>
            <person name="Gomez Garrido J."/>
        </authorList>
    </citation>
    <scope>NUCLEOTIDE SEQUENCE [LARGE SCALE GENOMIC DNA]</scope>
</reference>
<dbReference type="OrthoDB" id="5307922at2759"/>
<dbReference type="Gene3D" id="2.120.10.30">
    <property type="entry name" value="TolB, C-terminal domain"/>
    <property type="match status" value="1"/>
</dbReference>
<keyword evidence="2" id="KW-1185">Reference proteome</keyword>
<evidence type="ECO:0000313" key="2">
    <source>
        <dbReference type="Proteomes" id="UP000594638"/>
    </source>
</evidence>
<dbReference type="PANTHER" id="PTHR10426:SF88">
    <property type="entry name" value="ADIPOCYTE PLASMA MEMBRANE-ASSOCIATED PROTEIN HEMOMUCIN-RELATED"/>
    <property type="match status" value="1"/>
</dbReference>
<dbReference type="GO" id="GO:0012505">
    <property type="term" value="C:endomembrane system"/>
    <property type="evidence" value="ECO:0007669"/>
    <property type="project" value="TreeGrafter"/>
</dbReference>
<evidence type="ECO:0000313" key="1">
    <source>
        <dbReference type="EMBL" id="CAA3032780.1"/>
    </source>
</evidence>
<dbReference type="AlphaFoldDB" id="A0A8S0VGG4"/>
<dbReference type="GO" id="GO:0016787">
    <property type="term" value="F:hydrolase activity"/>
    <property type="evidence" value="ECO:0007669"/>
    <property type="project" value="TreeGrafter"/>
</dbReference>
<feature type="non-terminal residue" evidence="1">
    <location>
        <position position="1"/>
    </location>
</feature>
<dbReference type="PANTHER" id="PTHR10426">
    <property type="entry name" value="STRICTOSIDINE SYNTHASE-RELATED"/>
    <property type="match status" value="1"/>
</dbReference>
<dbReference type="Gramene" id="OE9A064885T1">
    <property type="protein sequence ID" value="OE9A064885C1"/>
    <property type="gene ID" value="OE9A064885"/>
</dbReference>
<dbReference type="Proteomes" id="UP000594638">
    <property type="component" value="Unassembled WGS sequence"/>
</dbReference>
<comment type="caution">
    <text evidence="1">The sequence shown here is derived from an EMBL/GenBank/DDBJ whole genome shotgun (WGS) entry which is preliminary data.</text>
</comment>
<dbReference type="EMBL" id="CACTIH010009688">
    <property type="protein sequence ID" value="CAA3032780.1"/>
    <property type="molecule type" value="Genomic_DNA"/>
</dbReference>
<gene>
    <name evidence="1" type="ORF">OLEA9_A064885</name>
</gene>
<protein>
    <submittedName>
        <fullName evidence="1">STRICTOSIDINE SYNTHASE-LIKE 6-like</fullName>
    </submittedName>
</protein>
<name>A0A8S0VGG4_OLEEU</name>
<dbReference type="InterPro" id="IPR011042">
    <property type="entry name" value="6-blade_b-propeller_TolB-like"/>
</dbReference>
<accession>A0A8S0VGG4</accession>
<proteinExistence type="predicted"/>
<sequence length="187" mass="22071">RKELNHVWRAGKLFSQCILKKTLSTLHRVVFKFLNYKSNFKIINFSYIQRNKVEKHDSKSIMSSLNFSHSSISEHANHIYDIENELSRNSYNETICKKYYIEGEKKGHVDTFIENLLGVPDNIRYDGEWKYWIALIMEVTYFWTLSQRYAFIRKVMAITQKYIGRSPHLEKNGGIFGVDLDGKPIAH</sequence>
<feature type="non-terminal residue" evidence="1">
    <location>
        <position position="187"/>
    </location>
</feature>